<evidence type="ECO:0000256" key="1">
    <source>
        <dbReference type="SAM" id="Phobius"/>
    </source>
</evidence>
<organism evidence="2">
    <name type="scientific">Culicoides sonorensis</name>
    <name type="common">Biting midge</name>
    <dbReference type="NCBI Taxonomy" id="179676"/>
    <lineage>
        <taxon>Eukaryota</taxon>
        <taxon>Metazoa</taxon>
        <taxon>Ecdysozoa</taxon>
        <taxon>Arthropoda</taxon>
        <taxon>Hexapoda</taxon>
        <taxon>Insecta</taxon>
        <taxon>Pterygota</taxon>
        <taxon>Neoptera</taxon>
        <taxon>Endopterygota</taxon>
        <taxon>Diptera</taxon>
        <taxon>Nematocera</taxon>
        <taxon>Chironomoidea</taxon>
        <taxon>Ceratopogonidae</taxon>
        <taxon>Ceratopogoninae</taxon>
        <taxon>Culicoides</taxon>
        <taxon>Monoculicoides</taxon>
    </lineage>
</organism>
<dbReference type="AlphaFoldDB" id="A0A336M223"/>
<keyword evidence="1" id="KW-0472">Membrane</keyword>
<accession>A0A336M223</accession>
<dbReference type="EMBL" id="UFQT01000436">
    <property type="protein sequence ID" value="SSX24285.1"/>
    <property type="molecule type" value="Genomic_DNA"/>
</dbReference>
<evidence type="ECO:0000313" key="2">
    <source>
        <dbReference type="EMBL" id="SSX24285.1"/>
    </source>
</evidence>
<protein>
    <submittedName>
        <fullName evidence="2">CSON010618 protein</fullName>
    </submittedName>
</protein>
<name>A0A336M223_CULSO</name>
<reference evidence="2" key="1">
    <citation type="submission" date="2018-07" db="EMBL/GenBank/DDBJ databases">
        <authorList>
            <person name="Quirk P.G."/>
            <person name="Krulwich T.A."/>
        </authorList>
    </citation>
    <scope>NUCLEOTIDE SEQUENCE</scope>
</reference>
<proteinExistence type="predicted"/>
<dbReference type="VEuPathDB" id="VectorBase:CSON010618"/>
<feature type="transmembrane region" description="Helical" evidence="1">
    <location>
        <begin position="98"/>
        <end position="119"/>
    </location>
</feature>
<sequence>MEMKIDIVNVEIIEIHSCPPNIFLEFVNINEIFITKSFYDAIEDFHDMKLCFDRNDLGKMIKIKKERFHRKNQMLKIPEKLEKHKQTRTFTDGTDHNAIFFAVLSVFIFFVLLAVIFYCKCKHDATLHEINVIKEQQPPLVISFPMRYNFKTCNEIYRVPALDKILATISEESLPDVLNME</sequence>
<gene>
    <name evidence="2" type="primary">CSON010618</name>
</gene>
<keyword evidence="1" id="KW-1133">Transmembrane helix</keyword>
<keyword evidence="1" id="KW-0812">Transmembrane</keyword>